<dbReference type="SUPFAM" id="SSF55874">
    <property type="entry name" value="ATPase domain of HSP90 chaperone/DNA topoisomerase II/histidine kinase"/>
    <property type="match status" value="1"/>
</dbReference>
<organism evidence="12 13">
    <name type="scientific">Alteromonas ponticola</name>
    <dbReference type="NCBI Taxonomy" id="2720613"/>
    <lineage>
        <taxon>Bacteria</taxon>
        <taxon>Pseudomonadati</taxon>
        <taxon>Pseudomonadota</taxon>
        <taxon>Gammaproteobacteria</taxon>
        <taxon>Alteromonadales</taxon>
        <taxon>Alteromonadaceae</taxon>
        <taxon>Alteromonas/Salinimonas group</taxon>
        <taxon>Alteromonas</taxon>
    </lineage>
</organism>
<dbReference type="InterPro" id="IPR036097">
    <property type="entry name" value="HisK_dim/P_sf"/>
</dbReference>
<keyword evidence="6" id="KW-0804">Transcription</keyword>
<reference evidence="12 13" key="1">
    <citation type="submission" date="2020-03" db="EMBL/GenBank/DDBJ databases">
        <title>Alteromonas ponticola sp. nov., isolated from seawater.</title>
        <authorList>
            <person name="Yoon J.-H."/>
            <person name="Kim Y.-O."/>
        </authorList>
    </citation>
    <scope>NUCLEOTIDE SEQUENCE [LARGE SCALE GENOMIC DNA]</scope>
    <source>
        <strain evidence="12 13">MYP5</strain>
    </source>
</reference>
<dbReference type="InterPro" id="IPR036890">
    <property type="entry name" value="HATPase_C_sf"/>
</dbReference>
<dbReference type="InterPro" id="IPR009057">
    <property type="entry name" value="Homeodomain-like_sf"/>
</dbReference>
<comment type="catalytic activity">
    <reaction evidence="1">
        <text>ATP + protein L-histidine = ADP + protein N-phospho-L-histidine.</text>
        <dbReference type="EC" id="2.7.13.3"/>
    </reaction>
</comment>
<dbReference type="PROSITE" id="PS00041">
    <property type="entry name" value="HTH_ARAC_FAMILY_1"/>
    <property type="match status" value="1"/>
</dbReference>
<proteinExistence type="predicted"/>
<dbReference type="Pfam" id="PF00512">
    <property type="entry name" value="HisKA"/>
    <property type="match status" value="1"/>
</dbReference>
<dbReference type="InterPro" id="IPR001789">
    <property type="entry name" value="Sig_transdc_resp-reg_receiver"/>
</dbReference>
<dbReference type="SUPFAM" id="SSF63829">
    <property type="entry name" value="Calcium-dependent phosphotriesterase"/>
    <property type="match status" value="2"/>
</dbReference>
<dbReference type="PANTHER" id="PTHR43547">
    <property type="entry name" value="TWO-COMPONENT HISTIDINE KINASE"/>
    <property type="match status" value="1"/>
</dbReference>
<dbReference type="Pfam" id="PF02518">
    <property type="entry name" value="HATPase_c"/>
    <property type="match status" value="1"/>
</dbReference>
<evidence type="ECO:0000256" key="6">
    <source>
        <dbReference type="ARBA" id="ARBA00023163"/>
    </source>
</evidence>
<dbReference type="InterPro" id="IPR005467">
    <property type="entry name" value="His_kinase_dom"/>
</dbReference>
<evidence type="ECO:0000259" key="11">
    <source>
        <dbReference type="PROSITE" id="PS50110"/>
    </source>
</evidence>
<dbReference type="EMBL" id="JAATNW010000006">
    <property type="protein sequence ID" value="NMH60883.1"/>
    <property type="molecule type" value="Genomic_DNA"/>
</dbReference>
<feature type="domain" description="Histidine kinase" evidence="10">
    <location>
        <begin position="827"/>
        <end position="1039"/>
    </location>
</feature>
<keyword evidence="5" id="KW-0238">DNA-binding</keyword>
<evidence type="ECO:0000259" key="9">
    <source>
        <dbReference type="PROSITE" id="PS01124"/>
    </source>
</evidence>
<keyword evidence="8" id="KW-1133">Transmembrane helix</keyword>
<dbReference type="SUPFAM" id="SSF47384">
    <property type="entry name" value="Homodimeric domain of signal transducing histidine kinase"/>
    <property type="match status" value="1"/>
</dbReference>
<keyword evidence="13" id="KW-1185">Reference proteome</keyword>
<dbReference type="InterPro" id="IPR018062">
    <property type="entry name" value="HTH_AraC-typ_CS"/>
</dbReference>
<dbReference type="InterPro" id="IPR018060">
    <property type="entry name" value="HTH_AraC"/>
</dbReference>
<dbReference type="CDD" id="cd17546">
    <property type="entry name" value="REC_hyHK_CKI1_RcsC-like"/>
    <property type="match status" value="1"/>
</dbReference>
<keyword evidence="8" id="KW-0812">Transmembrane</keyword>
<dbReference type="SMART" id="SM00448">
    <property type="entry name" value="REC"/>
    <property type="match status" value="1"/>
</dbReference>
<dbReference type="RefSeq" id="WP_169211428.1">
    <property type="nucleotide sequence ID" value="NZ_JAATNW010000006.1"/>
</dbReference>
<gene>
    <name evidence="12" type="ORF">HCJ96_12670</name>
</gene>
<dbReference type="InterPro" id="IPR015943">
    <property type="entry name" value="WD40/YVTN_repeat-like_dom_sf"/>
</dbReference>
<dbReference type="EC" id="2.7.13.3" evidence="2"/>
<feature type="domain" description="Response regulatory" evidence="11">
    <location>
        <begin position="1072"/>
        <end position="1187"/>
    </location>
</feature>
<evidence type="ECO:0000313" key="12">
    <source>
        <dbReference type="EMBL" id="NMH60883.1"/>
    </source>
</evidence>
<dbReference type="Gene3D" id="2.60.40.10">
    <property type="entry name" value="Immunoglobulins"/>
    <property type="match status" value="1"/>
</dbReference>
<dbReference type="InterPro" id="IPR013783">
    <property type="entry name" value="Ig-like_fold"/>
</dbReference>
<dbReference type="CDD" id="cd00082">
    <property type="entry name" value="HisKA"/>
    <property type="match status" value="1"/>
</dbReference>
<evidence type="ECO:0000256" key="4">
    <source>
        <dbReference type="ARBA" id="ARBA00023015"/>
    </source>
</evidence>
<sequence>MLRLRALICRIVLSIALSVSFAIYASPLQFINQFDGNATGVLTSVVVTDNDSIWVGGENGLFGIVGKQSSHFCDKKSSLNKNYVSAIAQLDKDKLLIAVYGGGLYVFDTIEHSFEKIQHALNHDLDAVWKLAISEAYIVVSSISNVYLLNTHTLKVEADFRELGINVGNRVFNVAFHADTETVWWTDEKRGVFSYSLRNENWISYLSNENFLNSKNVSALHVEKEKAYVGTEIGLFEVDISSGFTAMISERPPVIYEKYNPIKSIKRSPTGVLWVAAERLYTVNFEEGKFESAPQLHPFLARDELDTVLDIEFDTLGNLIAIDTSKGLVVIPPQSIAVSYLNDNLDIFDKHISSARFVSENQLAFLSEGQLGIYDVINNRIDFKILPTSEELFIGNISDNTVELVGRTGSHLSVEISTSDVKTFENVLLHKSSTILELEVNTAGQLVFIEEGEERDYLIGERDGSLKKLLSNAFSTLFVSDADTVLAAASGEGIFEISDKNGIKKVGKDSNFELSSVVFLFEDHDGEIWACTSGEGVYKLEIGSTKFNRVNSIPANYIRAIAAINQQWLLVTTNIGLFLYDKVDNQSFQIGNEFGIPDTDFAYKGIYTSDTHTLIAGDNLNYIIDNQKLIQSIEHASQIKHHAVITSFGAFDEEKNVVIPTGKRFHEALKSGNPLELKNDEFMFEVEVTAANFMERERLQVEYRLIGLKEQWTRASDSTAKIVFSSLPFGHYIFEARVVDPRSDAIQPVSSLKLRVLPPLWLSLEAVILYLAILCVLAFVLFRRYQQKIALRGTELSGMVDEKQTALADSSLSIRKLLERKQVMFTNISHELRTPLALVLGPLKQIKSRPNDAENPQRIDLALDNVGKLEKLVDHLLEIEQVESLCENDCKSYDIKTDLSKIVASVQPLADLKEQEFISVIRGRGQITLTADSLEKICHNLISNAVKYTDNKGRVKVEASCQELHLVIKVSDSGRGIPEEQITQIFHRFARAENDTAETGTGVGLALVKELVLINQGWIDVASKEGKGSTFTVYLPLIDTSLLLSTGISQQAQSPIVNALPEPNGIAKNKPIILLVEDNEDMRAYLYSLLKHRFTCLLARHGMDAMNIVKTIDPDLVITDYMMPVMDGISLAAKLRKREHISHIPIILLTARGDSETQARSLATHIDHCLTKPIADDELLLRIETLLALRERCVEAIPHLTEPDNFQDESIDIPTYECEKDQAFYVKFIAIVEKYYQEETFNRAQAASELAVSERQLNRKLAALLEYNFTEYLKNYRLNKSKALLRSGEQVTQIALEVGFNSTSYFSSRFKEKYGMSPSQYQDSYAEEKKRA</sequence>
<feature type="domain" description="HTH araC/xylS-type" evidence="9">
    <location>
        <begin position="1226"/>
        <end position="1324"/>
    </location>
</feature>
<dbReference type="Gene3D" id="2.130.10.10">
    <property type="entry name" value="YVTN repeat-like/Quinoprotein amine dehydrogenase"/>
    <property type="match status" value="3"/>
</dbReference>
<dbReference type="PROSITE" id="PS50109">
    <property type="entry name" value="HIS_KIN"/>
    <property type="match status" value="1"/>
</dbReference>
<dbReference type="PROSITE" id="PS01124">
    <property type="entry name" value="HTH_ARAC_FAMILY_2"/>
    <property type="match status" value="1"/>
</dbReference>
<accession>A0ABX1R6N0</accession>
<comment type="caution">
    <text evidence="12">The sequence shown here is derived from an EMBL/GenBank/DDBJ whole genome shotgun (WGS) entry which is preliminary data.</text>
</comment>
<evidence type="ECO:0000313" key="13">
    <source>
        <dbReference type="Proteomes" id="UP000709336"/>
    </source>
</evidence>
<dbReference type="Gene3D" id="3.30.565.10">
    <property type="entry name" value="Histidine kinase-like ATPase, C-terminal domain"/>
    <property type="match status" value="1"/>
</dbReference>
<dbReference type="Proteomes" id="UP000709336">
    <property type="component" value="Unassembled WGS sequence"/>
</dbReference>
<dbReference type="CDD" id="cd00075">
    <property type="entry name" value="HATPase"/>
    <property type="match status" value="1"/>
</dbReference>
<dbReference type="SMART" id="SM00387">
    <property type="entry name" value="HATPase_c"/>
    <property type="match status" value="1"/>
</dbReference>
<evidence type="ECO:0000256" key="1">
    <source>
        <dbReference type="ARBA" id="ARBA00000085"/>
    </source>
</evidence>
<dbReference type="PROSITE" id="PS50110">
    <property type="entry name" value="RESPONSE_REGULATORY"/>
    <property type="match status" value="1"/>
</dbReference>
<dbReference type="Pfam" id="PF07495">
    <property type="entry name" value="Y_Y_Y"/>
    <property type="match status" value="1"/>
</dbReference>
<evidence type="ECO:0000256" key="8">
    <source>
        <dbReference type="SAM" id="Phobius"/>
    </source>
</evidence>
<protein>
    <recommendedName>
        <fullName evidence="2">histidine kinase</fullName>
        <ecNumber evidence="2">2.7.13.3</ecNumber>
    </recommendedName>
</protein>
<dbReference type="Gene3D" id="3.40.50.2300">
    <property type="match status" value="1"/>
</dbReference>
<dbReference type="InterPro" id="IPR011123">
    <property type="entry name" value="Y_Y_Y"/>
</dbReference>
<dbReference type="PANTHER" id="PTHR43547:SF2">
    <property type="entry name" value="HYBRID SIGNAL TRANSDUCTION HISTIDINE KINASE C"/>
    <property type="match status" value="1"/>
</dbReference>
<evidence type="ECO:0000259" key="10">
    <source>
        <dbReference type="PROSITE" id="PS50109"/>
    </source>
</evidence>
<dbReference type="Pfam" id="PF00072">
    <property type="entry name" value="Response_reg"/>
    <property type="match status" value="1"/>
</dbReference>
<dbReference type="InterPro" id="IPR003661">
    <property type="entry name" value="HisK_dim/P_dom"/>
</dbReference>
<dbReference type="SUPFAM" id="SSF46689">
    <property type="entry name" value="Homeodomain-like"/>
    <property type="match status" value="1"/>
</dbReference>
<dbReference type="Gene3D" id="1.10.287.130">
    <property type="match status" value="1"/>
</dbReference>
<feature type="modified residue" description="4-aspartylphosphate" evidence="7">
    <location>
        <position position="1120"/>
    </location>
</feature>
<dbReference type="Pfam" id="PF12833">
    <property type="entry name" value="HTH_18"/>
    <property type="match status" value="1"/>
</dbReference>
<dbReference type="InterPro" id="IPR003594">
    <property type="entry name" value="HATPase_dom"/>
</dbReference>
<dbReference type="SUPFAM" id="SSF52172">
    <property type="entry name" value="CheY-like"/>
    <property type="match status" value="1"/>
</dbReference>
<dbReference type="Gene3D" id="1.10.10.60">
    <property type="entry name" value="Homeodomain-like"/>
    <property type="match status" value="1"/>
</dbReference>
<evidence type="ECO:0000256" key="7">
    <source>
        <dbReference type="PROSITE-ProRule" id="PRU00169"/>
    </source>
</evidence>
<dbReference type="InterPro" id="IPR011006">
    <property type="entry name" value="CheY-like_superfamily"/>
</dbReference>
<keyword evidence="8" id="KW-0472">Membrane</keyword>
<keyword evidence="3 7" id="KW-0597">Phosphoprotein</keyword>
<evidence type="ECO:0000256" key="3">
    <source>
        <dbReference type="ARBA" id="ARBA00022553"/>
    </source>
</evidence>
<feature type="transmembrane region" description="Helical" evidence="8">
    <location>
        <begin position="760"/>
        <end position="782"/>
    </location>
</feature>
<evidence type="ECO:0000256" key="5">
    <source>
        <dbReference type="ARBA" id="ARBA00023125"/>
    </source>
</evidence>
<dbReference type="SMART" id="SM00388">
    <property type="entry name" value="HisKA"/>
    <property type="match status" value="1"/>
</dbReference>
<evidence type="ECO:0000256" key="2">
    <source>
        <dbReference type="ARBA" id="ARBA00012438"/>
    </source>
</evidence>
<dbReference type="PRINTS" id="PR00344">
    <property type="entry name" value="BCTRLSENSOR"/>
</dbReference>
<name>A0ABX1R6N0_9ALTE</name>
<keyword evidence="4" id="KW-0805">Transcription regulation</keyword>
<dbReference type="InterPro" id="IPR004358">
    <property type="entry name" value="Sig_transdc_His_kin-like_C"/>
</dbReference>
<dbReference type="SMART" id="SM00342">
    <property type="entry name" value="HTH_ARAC"/>
    <property type="match status" value="1"/>
</dbReference>